<keyword evidence="8" id="KW-1185">Reference proteome</keyword>
<accession>A0A2U1CQU3</accession>
<sequence length="351" mass="39168">MAYIRNAWYVAMWSQDLNSQPQNRLILNEPIVLFRDGRGNIAALDDRCPHRQAPLHLGKVCESGTLQCGYHGLEFDKSGACVRNPHGNGSIPKAMRVKSYPVKEMHSLVWIWMGEREPDYSAIPDLSMLDNALPEHVTRRDFLSMNANYELVVNNLLDLSHVAFLHKGVLGNEDSTGAQVKVTQEGDNVTVSRWMPGVAAPRLFDMLFQRDGRDVDMWAEITWIPPGSLLNDTGVTGIGASREAGSGIIGLHLLTPETEQSTLYHFAAVRTNPRSFPPDIETQIMRDLSDLRRKAFVEEDMPMIEAQQRMLGLGNGEREPVLLEVDGGAARMRRILQQRIKSETASGISAP</sequence>
<dbReference type="CDD" id="cd08878">
    <property type="entry name" value="RHO_alpha_C_DMO-like"/>
    <property type="match status" value="1"/>
</dbReference>
<keyword evidence="3" id="KW-0560">Oxidoreductase</keyword>
<dbReference type="GO" id="GO:0046872">
    <property type="term" value="F:metal ion binding"/>
    <property type="evidence" value="ECO:0007669"/>
    <property type="project" value="UniProtKB-KW"/>
</dbReference>
<comment type="caution">
    <text evidence="7">The sequence shown here is derived from an EMBL/GenBank/DDBJ whole genome shotgun (WGS) entry which is preliminary data.</text>
</comment>
<evidence type="ECO:0000256" key="1">
    <source>
        <dbReference type="ARBA" id="ARBA00022714"/>
    </source>
</evidence>
<keyword evidence="2" id="KW-0479">Metal-binding</keyword>
<dbReference type="AlphaFoldDB" id="A0A2U1CQU3"/>
<evidence type="ECO:0000259" key="6">
    <source>
        <dbReference type="PROSITE" id="PS51296"/>
    </source>
</evidence>
<dbReference type="Gene3D" id="2.102.10.10">
    <property type="entry name" value="Rieske [2Fe-2S] iron-sulphur domain"/>
    <property type="match status" value="1"/>
</dbReference>
<dbReference type="Pfam" id="PF00355">
    <property type="entry name" value="Rieske"/>
    <property type="match status" value="1"/>
</dbReference>
<protein>
    <submittedName>
        <fullName evidence="7">Vanillate O-demethylase monooxygenase subunit</fullName>
    </submittedName>
</protein>
<dbReference type="InterPro" id="IPR017941">
    <property type="entry name" value="Rieske_2Fe-2S"/>
</dbReference>
<dbReference type="InterPro" id="IPR044043">
    <property type="entry name" value="VanA_C_cat"/>
</dbReference>
<dbReference type="PROSITE" id="PS51296">
    <property type="entry name" value="RIESKE"/>
    <property type="match status" value="1"/>
</dbReference>
<keyword evidence="7" id="KW-0503">Monooxygenase</keyword>
<dbReference type="RefSeq" id="WP_116517449.1">
    <property type="nucleotide sequence ID" value="NZ_PDUX01000001.1"/>
</dbReference>
<dbReference type="GO" id="GO:0004497">
    <property type="term" value="F:monooxygenase activity"/>
    <property type="evidence" value="ECO:0007669"/>
    <property type="project" value="UniProtKB-KW"/>
</dbReference>
<dbReference type="SUPFAM" id="SSF50022">
    <property type="entry name" value="ISP domain"/>
    <property type="match status" value="1"/>
</dbReference>
<keyword evidence="4" id="KW-0408">Iron</keyword>
<dbReference type="OrthoDB" id="9790995at2"/>
<reference evidence="7 8" key="1">
    <citation type="submission" date="2018-04" db="EMBL/GenBank/DDBJ databases">
        <title>Genomic Encyclopedia of Type Strains, Phase IV (KMG-IV): sequencing the most valuable type-strain genomes for metagenomic binning, comparative biology and taxonomic classification.</title>
        <authorList>
            <person name="Goeker M."/>
        </authorList>
    </citation>
    <scope>NUCLEOTIDE SEQUENCE [LARGE SCALE GENOMIC DNA]</scope>
    <source>
        <strain evidence="7 8">DSM 10065</strain>
    </source>
</reference>
<dbReference type="GO" id="GO:0008168">
    <property type="term" value="F:methyltransferase activity"/>
    <property type="evidence" value="ECO:0007669"/>
    <property type="project" value="UniProtKB-KW"/>
</dbReference>
<dbReference type="GO" id="GO:0051537">
    <property type="term" value="F:2 iron, 2 sulfur cluster binding"/>
    <property type="evidence" value="ECO:0007669"/>
    <property type="project" value="UniProtKB-KW"/>
</dbReference>
<keyword evidence="5" id="KW-0411">Iron-sulfur</keyword>
<organism evidence="7 8">
    <name type="scientific">Pusillimonas noertemannii</name>
    <dbReference type="NCBI Taxonomy" id="305977"/>
    <lineage>
        <taxon>Bacteria</taxon>
        <taxon>Pseudomonadati</taxon>
        <taxon>Pseudomonadota</taxon>
        <taxon>Betaproteobacteria</taxon>
        <taxon>Burkholderiales</taxon>
        <taxon>Alcaligenaceae</taxon>
        <taxon>Pusillimonas</taxon>
    </lineage>
</organism>
<evidence type="ECO:0000256" key="2">
    <source>
        <dbReference type="ARBA" id="ARBA00022723"/>
    </source>
</evidence>
<gene>
    <name evidence="7" type="ORF">C7440_0648</name>
</gene>
<evidence type="ECO:0000256" key="5">
    <source>
        <dbReference type="ARBA" id="ARBA00023014"/>
    </source>
</evidence>
<dbReference type="Proteomes" id="UP000246145">
    <property type="component" value="Unassembled WGS sequence"/>
</dbReference>
<dbReference type="InterPro" id="IPR050584">
    <property type="entry name" value="Cholesterol_7-desaturase"/>
</dbReference>
<proteinExistence type="predicted"/>
<evidence type="ECO:0000256" key="4">
    <source>
        <dbReference type="ARBA" id="ARBA00023004"/>
    </source>
</evidence>
<dbReference type="PANTHER" id="PTHR21266:SF60">
    <property type="entry name" value="3-KETOSTEROID-9-ALPHA-MONOOXYGENASE, OXYGENASE COMPONENT"/>
    <property type="match status" value="1"/>
</dbReference>
<dbReference type="InterPro" id="IPR036922">
    <property type="entry name" value="Rieske_2Fe-2S_sf"/>
</dbReference>
<dbReference type="GO" id="GO:0032259">
    <property type="term" value="P:methylation"/>
    <property type="evidence" value="ECO:0007669"/>
    <property type="project" value="UniProtKB-KW"/>
</dbReference>
<feature type="domain" description="Rieske" evidence="6">
    <location>
        <begin position="8"/>
        <end position="111"/>
    </location>
</feature>
<evidence type="ECO:0000313" key="8">
    <source>
        <dbReference type="Proteomes" id="UP000246145"/>
    </source>
</evidence>
<dbReference type="Pfam" id="PF19112">
    <property type="entry name" value="VanA_C"/>
    <property type="match status" value="1"/>
</dbReference>
<keyword evidence="7" id="KW-0808">Transferase</keyword>
<dbReference type="SUPFAM" id="SSF55961">
    <property type="entry name" value="Bet v1-like"/>
    <property type="match status" value="1"/>
</dbReference>
<keyword evidence="1" id="KW-0001">2Fe-2S</keyword>
<dbReference type="EMBL" id="QEKO01000001">
    <property type="protein sequence ID" value="PVY68256.1"/>
    <property type="molecule type" value="Genomic_DNA"/>
</dbReference>
<evidence type="ECO:0000313" key="7">
    <source>
        <dbReference type="EMBL" id="PVY68256.1"/>
    </source>
</evidence>
<dbReference type="PANTHER" id="PTHR21266">
    <property type="entry name" value="IRON-SULFUR DOMAIN CONTAINING PROTEIN"/>
    <property type="match status" value="1"/>
</dbReference>
<name>A0A2U1CQU3_9BURK</name>
<keyword evidence="7" id="KW-0489">Methyltransferase</keyword>
<evidence type="ECO:0000256" key="3">
    <source>
        <dbReference type="ARBA" id="ARBA00023002"/>
    </source>
</evidence>
<dbReference type="Gene3D" id="3.90.380.10">
    <property type="entry name" value="Naphthalene 1,2-dioxygenase Alpha Subunit, Chain A, domain 1"/>
    <property type="match status" value="1"/>
</dbReference>